<gene>
    <name evidence="1" type="primary">13</name>
    <name evidence="1" type="ORF">PBI_HYPERION_13</name>
</gene>
<dbReference type="Proteomes" id="UP000246630">
    <property type="component" value="Segment"/>
</dbReference>
<proteinExistence type="predicted"/>
<sequence length="51" mass="5818">MGQKPLGPVPKEKQVNIRLDADEHAMLQRKSGRLGLDNSKYFRKLLKDAPE</sequence>
<evidence type="ECO:0000313" key="1">
    <source>
        <dbReference type="EMBL" id="AWN03531.1"/>
    </source>
</evidence>
<dbReference type="RefSeq" id="YP_009801555.1">
    <property type="nucleotide sequence ID" value="NC_047973.1"/>
</dbReference>
<reference evidence="1 2" key="1">
    <citation type="submission" date="2018-03" db="EMBL/GenBank/DDBJ databases">
        <authorList>
            <person name="Stanton A.-C.J."/>
            <person name="Garlena R.A."/>
            <person name="Russell D.A."/>
            <person name="Pope W.H."/>
            <person name="Jacobs-Sera D."/>
            <person name="Hatfull G.F."/>
        </authorList>
    </citation>
    <scope>NUCLEOTIDE SEQUENCE [LARGE SCALE GENOMIC DNA]</scope>
</reference>
<name>A0A2U8UJ00_9CAUD</name>
<accession>A0A2U8UJ00</accession>
<protein>
    <submittedName>
        <fullName evidence="1">DNA binding domain protein</fullName>
    </submittedName>
</protein>
<dbReference type="EMBL" id="MH153803">
    <property type="protein sequence ID" value="AWN03531.1"/>
    <property type="molecule type" value="Genomic_DNA"/>
</dbReference>
<organism evidence="1 2">
    <name type="scientific">Microbacterium phage Hyperion</name>
    <dbReference type="NCBI Taxonomy" id="2182354"/>
    <lineage>
        <taxon>Viruses</taxon>
        <taxon>Duplodnaviria</taxon>
        <taxon>Heunggongvirae</taxon>
        <taxon>Uroviricota</taxon>
        <taxon>Caudoviricetes</taxon>
        <taxon>Squashvirus</taxon>
        <taxon>Squashvirus hyperion</taxon>
    </lineage>
</organism>
<dbReference type="KEGG" id="vg:54992074"/>
<dbReference type="SMR" id="A0A2U8UJ00"/>
<evidence type="ECO:0000313" key="2">
    <source>
        <dbReference type="Proteomes" id="UP000246630"/>
    </source>
</evidence>
<dbReference type="GeneID" id="54992074"/>
<keyword evidence="2" id="KW-1185">Reference proteome</keyword>